<evidence type="ECO:0000313" key="2">
    <source>
        <dbReference type="Proteomes" id="UP001196097"/>
    </source>
</evidence>
<proteinExistence type="predicted"/>
<gene>
    <name evidence="1" type="ORF">HF292_011540</name>
</gene>
<keyword evidence="2" id="KW-1185">Reference proteome</keyword>
<organism evidence="1 2">
    <name type="scientific">Acidithiobacillus ferruginosus</name>
    <dbReference type="NCBI Taxonomy" id="3063951"/>
    <lineage>
        <taxon>Bacteria</taxon>
        <taxon>Pseudomonadati</taxon>
        <taxon>Pseudomonadota</taxon>
        <taxon>Acidithiobacillia</taxon>
        <taxon>Acidithiobacillales</taxon>
        <taxon>Acidithiobacillaceae</taxon>
        <taxon>Acidithiobacillus</taxon>
    </lineage>
</organism>
<protein>
    <submittedName>
        <fullName evidence="1">Uncharacterized protein</fullName>
    </submittedName>
</protein>
<sequence length="78" mass="8860">MSSTKRLRPLTIRQTQLLKLAQAGCKTSVIARELGIQEGTVYYTKLRDINRGAQRGIYEIPPELDMPLFQEDGHHGSY</sequence>
<accession>A0ACD5IF42</accession>
<reference evidence="1 2" key="1">
    <citation type="journal article" date="2021" name="ISME J.">
        <title>Genomic evolution of the class Acidithiobacillia: deep-branching Proteobacteria living in extreme acidic conditions.</title>
        <authorList>
            <person name="Moya-Beltran A."/>
            <person name="Beard S."/>
            <person name="Rojas-Villalobos C."/>
            <person name="Issotta F."/>
            <person name="Gallardo Y."/>
            <person name="Ulloa R."/>
            <person name="Giaveno A."/>
            <person name="Degli Esposti M."/>
            <person name="Johnson D.B."/>
            <person name="Quatrini R."/>
        </authorList>
    </citation>
    <scope>NUCLEOTIDE SEQUENCE [LARGE SCALE GENOMIC DNA]</scope>
    <source>
        <strain evidence="1 2">CF3</strain>
    </source>
</reference>
<name>A0ACD5IF42_9PROT</name>
<dbReference type="EMBL" id="CP130946">
    <property type="protein sequence ID" value="XRP72425.1"/>
    <property type="molecule type" value="Genomic_DNA"/>
</dbReference>
<evidence type="ECO:0000313" key="1">
    <source>
        <dbReference type="EMBL" id="XRP72425.1"/>
    </source>
</evidence>
<dbReference type="Proteomes" id="UP001196097">
    <property type="component" value="Chromosome"/>
</dbReference>